<dbReference type="SUPFAM" id="SSF46955">
    <property type="entry name" value="Putative DNA-binding domain"/>
    <property type="match status" value="1"/>
</dbReference>
<dbReference type="InterPro" id="IPR036388">
    <property type="entry name" value="WH-like_DNA-bd_sf"/>
</dbReference>
<feature type="domain" description="Helix-turn-helix" evidence="1">
    <location>
        <begin position="4"/>
        <end position="53"/>
    </location>
</feature>
<dbReference type="Proteomes" id="UP000178187">
    <property type="component" value="Unassembled WGS sequence"/>
</dbReference>
<dbReference type="EMBL" id="MHFR01000062">
    <property type="protein sequence ID" value="OGW95491.1"/>
    <property type="molecule type" value="Genomic_DNA"/>
</dbReference>
<evidence type="ECO:0000313" key="3">
    <source>
        <dbReference type="Proteomes" id="UP000178187"/>
    </source>
</evidence>
<organism evidence="2 3">
    <name type="scientific">Candidatus Danuiimicrobium aquiferis</name>
    <dbReference type="NCBI Taxonomy" id="1801832"/>
    <lineage>
        <taxon>Bacteria</taxon>
        <taxon>Pseudomonadati</taxon>
        <taxon>Candidatus Omnitrophota</taxon>
        <taxon>Candidatus Danuiimicrobium</taxon>
    </lineage>
</organism>
<sequence length="79" mass="9681">MERLMTAKQVSELIEVKPCTVYQWVHEGLIPYVKLGRCVRFKKAELFRWIDKNYRKEQVSFKSIERVMRKKNPLQKEFF</sequence>
<evidence type="ECO:0000259" key="1">
    <source>
        <dbReference type="Pfam" id="PF12728"/>
    </source>
</evidence>
<evidence type="ECO:0000313" key="2">
    <source>
        <dbReference type="EMBL" id="OGW95491.1"/>
    </source>
</evidence>
<comment type="caution">
    <text evidence="2">The sequence shown here is derived from an EMBL/GenBank/DDBJ whole genome shotgun (WGS) entry which is preliminary data.</text>
</comment>
<dbReference type="GO" id="GO:0003677">
    <property type="term" value="F:DNA binding"/>
    <property type="evidence" value="ECO:0007669"/>
    <property type="project" value="InterPro"/>
</dbReference>
<accession>A0A1G1KRC7</accession>
<dbReference type="InterPro" id="IPR009061">
    <property type="entry name" value="DNA-bd_dom_put_sf"/>
</dbReference>
<dbReference type="Pfam" id="PF12728">
    <property type="entry name" value="HTH_17"/>
    <property type="match status" value="1"/>
</dbReference>
<reference evidence="2 3" key="1">
    <citation type="journal article" date="2016" name="Nat. Commun.">
        <title>Thousands of microbial genomes shed light on interconnected biogeochemical processes in an aquifer system.</title>
        <authorList>
            <person name="Anantharaman K."/>
            <person name="Brown C.T."/>
            <person name="Hug L.A."/>
            <person name="Sharon I."/>
            <person name="Castelle C.J."/>
            <person name="Probst A.J."/>
            <person name="Thomas B.C."/>
            <person name="Singh A."/>
            <person name="Wilkins M.J."/>
            <person name="Karaoz U."/>
            <person name="Brodie E.L."/>
            <person name="Williams K.H."/>
            <person name="Hubbard S.S."/>
            <person name="Banfield J.F."/>
        </authorList>
    </citation>
    <scope>NUCLEOTIDE SEQUENCE [LARGE SCALE GENOMIC DNA]</scope>
</reference>
<dbReference type="InterPro" id="IPR010093">
    <property type="entry name" value="SinI_DNA-bd"/>
</dbReference>
<proteinExistence type="predicted"/>
<protein>
    <recommendedName>
        <fullName evidence="1">Helix-turn-helix domain-containing protein</fullName>
    </recommendedName>
</protein>
<dbReference type="InterPro" id="IPR041657">
    <property type="entry name" value="HTH_17"/>
</dbReference>
<dbReference type="Gene3D" id="1.10.10.10">
    <property type="entry name" value="Winged helix-like DNA-binding domain superfamily/Winged helix DNA-binding domain"/>
    <property type="match status" value="1"/>
</dbReference>
<dbReference type="AlphaFoldDB" id="A0A1G1KRC7"/>
<dbReference type="NCBIfam" id="TIGR01764">
    <property type="entry name" value="excise"/>
    <property type="match status" value="1"/>
</dbReference>
<name>A0A1G1KRC7_9BACT</name>
<gene>
    <name evidence="2" type="ORF">A3G33_06590</name>
</gene>